<dbReference type="PROSITE" id="PS51120">
    <property type="entry name" value="LDLRB"/>
    <property type="match status" value="4"/>
</dbReference>
<dbReference type="PROSITE" id="PS01187">
    <property type="entry name" value="EGF_CA"/>
    <property type="match status" value="1"/>
</dbReference>
<evidence type="ECO:0000256" key="9">
    <source>
        <dbReference type="ARBA" id="ARBA00022837"/>
    </source>
</evidence>
<dbReference type="PROSITE" id="PS50068">
    <property type="entry name" value="LDLRA_2"/>
    <property type="match status" value="7"/>
</dbReference>
<dbReference type="InterPro" id="IPR051221">
    <property type="entry name" value="LDLR-related"/>
</dbReference>
<dbReference type="InterPro" id="IPR023415">
    <property type="entry name" value="LDLR_class-A_CS"/>
</dbReference>
<evidence type="ECO:0000313" key="19">
    <source>
        <dbReference type="EMBL" id="KAK2549244.1"/>
    </source>
</evidence>
<dbReference type="GO" id="GO:0042562">
    <property type="term" value="F:hormone binding"/>
    <property type="evidence" value="ECO:0007669"/>
    <property type="project" value="TreeGrafter"/>
</dbReference>
<feature type="disulfide bond" evidence="15">
    <location>
        <begin position="36"/>
        <end position="54"/>
    </location>
</feature>
<keyword evidence="10" id="KW-1133">Transmembrane helix</keyword>
<dbReference type="InterPro" id="IPR009030">
    <property type="entry name" value="Growth_fac_rcpt_cys_sf"/>
</dbReference>
<comment type="similarity">
    <text evidence="2">Belongs to the LDLR family.</text>
</comment>
<dbReference type="InterPro" id="IPR036055">
    <property type="entry name" value="LDL_receptor-like_sf"/>
</dbReference>
<dbReference type="Pfam" id="PF00057">
    <property type="entry name" value="Ldl_recept_a"/>
    <property type="match status" value="7"/>
</dbReference>
<dbReference type="CDD" id="cd00112">
    <property type="entry name" value="LDLa"/>
    <property type="match status" value="7"/>
</dbReference>
<feature type="disulfide bond" evidence="15">
    <location>
        <begin position="149"/>
        <end position="161"/>
    </location>
</feature>
<dbReference type="SMART" id="SM00192">
    <property type="entry name" value="LDLa"/>
    <property type="match status" value="7"/>
</dbReference>
<dbReference type="InterPro" id="IPR049883">
    <property type="entry name" value="NOTCH1_EGF-like"/>
</dbReference>
<evidence type="ECO:0000313" key="20">
    <source>
        <dbReference type="Proteomes" id="UP001249851"/>
    </source>
</evidence>
<feature type="disulfide bond" evidence="15">
    <location>
        <begin position="168"/>
        <end position="183"/>
    </location>
</feature>
<feature type="chain" id="PRO_5042014634" evidence="17">
    <location>
        <begin position="23"/>
        <end position="759"/>
    </location>
</feature>
<dbReference type="GO" id="GO:0006898">
    <property type="term" value="P:receptor-mediated endocytosis"/>
    <property type="evidence" value="ECO:0007669"/>
    <property type="project" value="TreeGrafter"/>
</dbReference>
<evidence type="ECO:0000256" key="16">
    <source>
        <dbReference type="PROSITE-ProRule" id="PRU00461"/>
    </source>
</evidence>
<dbReference type="GO" id="GO:0043226">
    <property type="term" value="C:organelle"/>
    <property type="evidence" value="ECO:0007669"/>
    <property type="project" value="UniProtKB-ARBA"/>
</dbReference>
<keyword evidence="11" id="KW-0472">Membrane</keyword>
<dbReference type="Gene3D" id="2.120.10.30">
    <property type="entry name" value="TolB, C-terminal domain"/>
    <property type="match status" value="1"/>
</dbReference>
<dbReference type="SUPFAM" id="SSF57196">
    <property type="entry name" value="EGF/Laminin"/>
    <property type="match status" value="1"/>
</dbReference>
<accession>A0AAD9UTB5</accession>
<feature type="disulfide bond" evidence="15">
    <location>
        <begin position="48"/>
        <end position="63"/>
    </location>
</feature>
<dbReference type="SUPFAM" id="SSF63825">
    <property type="entry name" value="YWTD domain"/>
    <property type="match status" value="1"/>
</dbReference>
<keyword evidence="14" id="KW-0325">Glycoprotein</keyword>
<dbReference type="GO" id="GO:0030001">
    <property type="term" value="P:metal ion transport"/>
    <property type="evidence" value="ECO:0007669"/>
    <property type="project" value="UniProtKB-ARBA"/>
</dbReference>
<evidence type="ECO:0000256" key="2">
    <source>
        <dbReference type="ARBA" id="ARBA00009939"/>
    </source>
</evidence>
<dbReference type="PANTHER" id="PTHR22722">
    <property type="entry name" value="LOW-DENSITY LIPOPROTEIN RECEPTOR-RELATED PROTEIN 2-RELATED"/>
    <property type="match status" value="1"/>
</dbReference>
<proteinExistence type="inferred from homology"/>
<evidence type="ECO:0000256" key="8">
    <source>
        <dbReference type="ARBA" id="ARBA00022737"/>
    </source>
</evidence>
<dbReference type="EMBL" id="JARQWQ010000129">
    <property type="protein sequence ID" value="KAK2549244.1"/>
    <property type="molecule type" value="Genomic_DNA"/>
</dbReference>
<keyword evidence="5" id="KW-0254">Endocytosis</keyword>
<evidence type="ECO:0000256" key="14">
    <source>
        <dbReference type="ARBA" id="ARBA00023180"/>
    </source>
</evidence>
<dbReference type="PRINTS" id="PR00261">
    <property type="entry name" value="LDLRECEPTOR"/>
</dbReference>
<dbReference type="InterPro" id="IPR018097">
    <property type="entry name" value="EGF_Ca-bd_CS"/>
</dbReference>
<evidence type="ECO:0000256" key="11">
    <source>
        <dbReference type="ARBA" id="ARBA00023136"/>
    </source>
</evidence>
<dbReference type="InterPro" id="IPR000742">
    <property type="entry name" value="EGF"/>
</dbReference>
<organism evidence="19 20">
    <name type="scientific">Acropora cervicornis</name>
    <name type="common">Staghorn coral</name>
    <dbReference type="NCBI Taxonomy" id="6130"/>
    <lineage>
        <taxon>Eukaryota</taxon>
        <taxon>Metazoa</taxon>
        <taxon>Cnidaria</taxon>
        <taxon>Anthozoa</taxon>
        <taxon>Hexacorallia</taxon>
        <taxon>Scleractinia</taxon>
        <taxon>Astrocoeniina</taxon>
        <taxon>Acroporidae</taxon>
        <taxon>Acropora</taxon>
    </lineage>
</organism>
<feature type="disulfide bond" evidence="15">
    <location>
        <begin position="156"/>
        <end position="174"/>
    </location>
</feature>
<dbReference type="Pfam" id="PF07645">
    <property type="entry name" value="EGF_CA"/>
    <property type="match status" value="1"/>
</dbReference>
<feature type="disulfide bond" evidence="15">
    <location>
        <begin position="29"/>
        <end position="41"/>
    </location>
</feature>
<feature type="repeat" description="LDL-receptor class B" evidence="16">
    <location>
        <begin position="570"/>
        <end position="612"/>
    </location>
</feature>
<evidence type="ECO:0000256" key="1">
    <source>
        <dbReference type="ARBA" id="ARBA00004251"/>
    </source>
</evidence>
<feature type="repeat" description="LDL-receptor class B" evidence="16">
    <location>
        <begin position="481"/>
        <end position="523"/>
    </location>
</feature>
<dbReference type="InterPro" id="IPR011042">
    <property type="entry name" value="6-blade_b-propeller_TolB-like"/>
</dbReference>
<feature type="disulfide bond" evidence="15">
    <location>
        <begin position="208"/>
        <end position="223"/>
    </location>
</feature>
<name>A0AAD9UTB5_ACRCE</name>
<feature type="disulfide bond" evidence="15">
    <location>
        <begin position="250"/>
        <end position="265"/>
    </location>
</feature>
<feature type="domain" description="EGF-like" evidence="18">
    <location>
        <begin position="375"/>
        <end position="390"/>
    </location>
</feature>
<keyword evidence="9" id="KW-0106">Calcium</keyword>
<evidence type="ECO:0000256" key="3">
    <source>
        <dbReference type="ARBA" id="ARBA00022475"/>
    </source>
</evidence>
<keyword evidence="7 17" id="KW-0732">Signal</keyword>
<evidence type="ECO:0000256" key="13">
    <source>
        <dbReference type="ARBA" id="ARBA00023170"/>
    </source>
</evidence>
<reference evidence="19" key="2">
    <citation type="journal article" date="2023" name="Science">
        <title>Genomic signatures of disease resistance in endangered staghorn corals.</title>
        <authorList>
            <person name="Vollmer S.V."/>
            <person name="Selwyn J.D."/>
            <person name="Despard B.A."/>
            <person name="Roesel C.L."/>
        </authorList>
    </citation>
    <scope>NUCLEOTIDE SEQUENCE</scope>
    <source>
        <strain evidence="19">K2</strain>
    </source>
</reference>
<feature type="repeat" description="LDL-receptor class B" evidence="16">
    <location>
        <begin position="524"/>
        <end position="569"/>
    </location>
</feature>
<dbReference type="Proteomes" id="UP001249851">
    <property type="component" value="Unassembled WGS sequence"/>
</dbReference>
<dbReference type="PROSITE" id="PS01209">
    <property type="entry name" value="LDLRA_1"/>
    <property type="match status" value="3"/>
</dbReference>
<feature type="disulfide bond" evidence="15">
    <location>
        <begin position="117"/>
        <end position="135"/>
    </location>
</feature>
<dbReference type="Pfam" id="PF00058">
    <property type="entry name" value="Ldl_recept_b"/>
    <property type="match status" value="5"/>
</dbReference>
<dbReference type="Gene3D" id="2.10.25.10">
    <property type="entry name" value="Laminin"/>
    <property type="match status" value="2"/>
</dbReference>
<dbReference type="AlphaFoldDB" id="A0AAD9UTB5"/>
<evidence type="ECO:0000256" key="6">
    <source>
        <dbReference type="ARBA" id="ARBA00022692"/>
    </source>
</evidence>
<dbReference type="PROSITE" id="PS01186">
    <property type="entry name" value="EGF_2"/>
    <property type="match status" value="1"/>
</dbReference>
<dbReference type="PANTHER" id="PTHR22722:SF15">
    <property type="entry name" value="LOW-DENSITY LIPOPROTEIN RECEPTOR-RELATED"/>
    <property type="match status" value="1"/>
</dbReference>
<keyword evidence="13 19" id="KW-0675">Receptor</keyword>
<gene>
    <name evidence="19" type="ORF">P5673_030354</name>
</gene>
<dbReference type="FunFam" id="4.10.400.10:FF:000002">
    <property type="entry name" value="Low-density lipoprotein receptor-related protein 1"/>
    <property type="match status" value="1"/>
</dbReference>
<keyword evidence="4" id="KW-0245">EGF-like domain</keyword>
<keyword evidence="3" id="KW-1003">Cell membrane</keyword>
<dbReference type="FunFam" id="4.10.400.10:FF:000113">
    <property type="entry name" value="Low-density lipoprotein receptor-related protein 8"/>
    <property type="match status" value="1"/>
</dbReference>
<feature type="repeat" description="LDL-receptor class B" evidence="16">
    <location>
        <begin position="437"/>
        <end position="480"/>
    </location>
</feature>
<dbReference type="SUPFAM" id="SSF57424">
    <property type="entry name" value="LDL receptor-like module"/>
    <property type="match status" value="6"/>
</dbReference>
<dbReference type="FunFam" id="2.120.10.30:FF:000008">
    <property type="entry name" value="Low-density lipoprotein receptor-related protein 4"/>
    <property type="match status" value="1"/>
</dbReference>
<keyword evidence="12 15" id="KW-1015">Disulfide bond</keyword>
<reference evidence="19" key="1">
    <citation type="journal article" date="2023" name="G3 (Bethesda)">
        <title>Whole genome assembly and annotation of the endangered Caribbean coral Acropora cervicornis.</title>
        <authorList>
            <person name="Selwyn J.D."/>
            <person name="Vollmer S.V."/>
        </authorList>
    </citation>
    <scope>NUCLEOTIDE SEQUENCE</scope>
    <source>
        <strain evidence="19">K2</strain>
    </source>
</reference>
<dbReference type="SMART" id="SM00179">
    <property type="entry name" value="EGF_CA"/>
    <property type="match status" value="2"/>
</dbReference>
<evidence type="ECO:0000256" key="4">
    <source>
        <dbReference type="ARBA" id="ARBA00022536"/>
    </source>
</evidence>
<keyword evidence="8" id="KW-0677">Repeat</keyword>
<keyword evidence="6" id="KW-0812">Transmembrane</keyword>
<dbReference type="GO" id="GO:0016324">
    <property type="term" value="C:apical plasma membrane"/>
    <property type="evidence" value="ECO:0007669"/>
    <property type="project" value="TreeGrafter"/>
</dbReference>
<keyword evidence="19" id="KW-0449">Lipoprotein</keyword>
<evidence type="ECO:0000256" key="10">
    <source>
        <dbReference type="ARBA" id="ARBA00022989"/>
    </source>
</evidence>
<comment type="caution">
    <text evidence="15">Lacks conserved residue(s) required for the propagation of feature annotation.</text>
</comment>
<keyword evidence="20" id="KW-1185">Reference proteome</keyword>
<dbReference type="Gene3D" id="4.10.400.10">
    <property type="entry name" value="Low-density Lipoprotein Receptor"/>
    <property type="match status" value="7"/>
</dbReference>
<protein>
    <submittedName>
        <fullName evidence="19">Very low-density lipoprotein receptor</fullName>
    </submittedName>
</protein>
<feature type="disulfide bond" evidence="15">
    <location>
        <begin position="110"/>
        <end position="122"/>
    </location>
</feature>
<evidence type="ECO:0000256" key="15">
    <source>
        <dbReference type="PROSITE-ProRule" id="PRU00124"/>
    </source>
</evidence>
<evidence type="ECO:0000256" key="7">
    <source>
        <dbReference type="ARBA" id="ARBA00022729"/>
    </source>
</evidence>
<comment type="subcellular location">
    <subcellularLocation>
        <location evidence="1">Cell membrane</location>
        <topology evidence="1">Single-pass type I membrane protein</topology>
    </subcellularLocation>
</comment>
<sequence length="759" mass="85499">MAIRRDMLIWILLWLLPASVCSQSAVFTCSKDQFDCGDQRCIPNIWKCDGEVDCANHSDERGCSEAFCNPATKFQCKTTERCIPQRWLCDSDDDCGDNSDEPSDCTQRTCSDGEHACGNGHCIPLRWVCDGDKDCSDNSDEQGCGNKTCKASEFTCSNGKCISQGWVCDHDNDCDDGSDERHCPNVTCKPTQFTCVNNGRCIKQEWKCDGDNDCQDNYDELGCPTRSPKCKESYFQCKLNFQCIDSSWVCDGEDDCQDGTDEKECALPTPSVCKEGEFQCGDSNQCIKNQDVCNNHKDCHNGEDEPESCGKNECLEHNGHCQQLCNDTKDSFFCSCRPGYMVHPKEHNICIDVDECDTLGTCSQVCYNTKGSFKCLCCEGYLMEPDQRTCKAEGGEGFLVFANRHDIRQLAFDSSDYTEVIPDLKGAIALDFDFESRQVFWTDVVDENIKSAKMEPNPTVQPLANVSLDTPDGIAVDWINKKLYWTDTGIDLIEVADFNGTNRLVLVKQGLEEPRAIVVHPSLGFMFWTDWGDSPRIEKCGMNGDPKTREVLISRNILWPNALTIDYTVDRIWWADAKLHTIESSDLDGRKRQLILFEDVTHPFALTLFQNYMYWTDWEHRGGSINKANKFNGQERSVIQENLYSPMDIHVYHQQRQPAGTNPCRPKTDFGSCSHICLLAPKHIYSDGYSCHCPPGVELLGDHRTCNTTGTCTVVSGSFDVLSNIFLLGDDCSISPSFCCLWLIGQCQNMMIIPWQLER</sequence>
<dbReference type="InterPro" id="IPR002172">
    <property type="entry name" value="LDrepeatLR_classA_rpt"/>
</dbReference>
<dbReference type="FunFam" id="2.10.25.10:FF:000009">
    <property type="entry name" value="Low-density lipoprotein receptor isoform 1"/>
    <property type="match status" value="1"/>
</dbReference>
<evidence type="ECO:0000259" key="18">
    <source>
        <dbReference type="PROSITE" id="PS01186"/>
    </source>
</evidence>
<feature type="signal peptide" evidence="17">
    <location>
        <begin position="1"/>
        <end position="22"/>
    </location>
</feature>
<dbReference type="InterPro" id="IPR001881">
    <property type="entry name" value="EGF-like_Ca-bd_dom"/>
</dbReference>
<evidence type="ECO:0000256" key="17">
    <source>
        <dbReference type="SAM" id="SignalP"/>
    </source>
</evidence>
<evidence type="ECO:0000256" key="12">
    <source>
        <dbReference type="ARBA" id="ARBA00023157"/>
    </source>
</evidence>
<dbReference type="FunFam" id="4.10.400.10:FF:000011">
    <property type="entry name" value="Low-density lipoprotein receptor-related protein 1"/>
    <property type="match status" value="1"/>
</dbReference>
<evidence type="ECO:0000256" key="5">
    <source>
        <dbReference type="ARBA" id="ARBA00022583"/>
    </source>
</evidence>
<comment type="caution">
    <text evidence="19">The sequence shown here is derived from an EMBL/GenBank/DDBJ whole genome shotgun (WGS) entry which is preliminary data.</text>
</comment>
<dbReference type="SUPFAM" id="SSF57184">
    <property type="entry name" value="Growth factor receptor domain"/>
    <property type="match status" value="1"/>
</dbReference>
<dbReference type="GO" id="GO:0043235">
    <property type="term" value="C:receptor complex"/>
    <property type="evidence" value="ECO:0007669"/>
    <property type="project" value="UniProtKB-ARBA"/>
</dbReference>
<dbReference type="SMART" id="SM00135">
    <property type="entry name" value="LY"/>
    <property type="match status" value="5"/>
</dbReference>
<dbReference type="InterPro" id="IPR000033">
    <property type="entry name" value="LDLR_classB_rpt"/>
</dbReference>
<dbReference type="SMART" id="SM00181">
    <property type="entry name" value="EGF"/>
    <property type="match status" value="4"/>
</dbReference>
<dbReference type="GO" id="GO:0005509">
    <property type="term" value="F:calcium ion binding"/>
    <property type="evidence" value="ECO:0007669"/>
    <property type="project" value="InterPro"/>
</dbReference>
<feature type="disulfide bond" evidence="15">
    <location>
        <begin position="129"/>
        <end position="144"/>
    </location>
</feature>
<dbReference type="FunFam" id="4.10.400.10:FF:000004">
    <property type="entry name" value="Low-density lipoprotein receptor-related protein 1"/>
    <property type="match status" value="1"/>
</dbReference>